<name>A0ABN2LKJ4_9MICO</name>
<organism evidence="2 3">
    <name type="scientific">Nostocoides veronense</name>
    <dbReference type="NCBI Taxonomy" id="330836"/>
    <lineage>
        <taxon>Bacteria</taxon>
        <taxon>Bacillati</taxon>
        <taxon>Actinomycetota</taxon>
        <taxon>Actinomycetes</taxon>
        <taxon>Micrococcales</taxon>
        <taxon>Intrasporangiaceae</taxon>
        <taxon>Nostocoides</taxon>
    </lineage>
</organism>
<dbReference type="PANTHER" id="PTHR37313">
    <property type="entry name" value="UPF0749 PROTEIN RV1825"/>
    <property type="match status" value="1"/>
</dbReference>
<dbReference type="EMBL" id="BAAAPO010000025">
    <property type="protein sequence ID" value="GAA1791776.1"/>
    <property type="molecule type" value="Genomic_DNA"/>
</dbReference>
<comment type="caution">
    <text evidence="2">The sequence shown here is derived from an EMBL/GenBank/DDBJ whole genome shotgun (WGS) entry which is preliminary data.</text>
</comment>
<dbReference type="RefSeq" id="WP_344083249.1">
    <property type="nucleotide sequence ID" value="NZ_BAAAPO010000025.1"/>
</dbReference>
<dbReference type="Gene3D" id="3.30.70.1880">
    <property type="entry name" value="Protein of unknown function DUF881"/>
    <property type="match status" value="1"/>
</dbReference>
<evidence type="ECO:0000313" key="2">
    <source>
        <dbReference type="EMBL" id="GAA1791776.1"/>
    </source>
</evidence>
<gene>
    <name evidence="2" type="ORF">GCM10009811_15680</name>
</gene>
<dbReference type="Pfam" id="PF05949">
    <property type="entry name" value="DUF881"/>
    <property type="match status" value="1"/>
</dbReference>
<reference evidence="2 3" key="1">
    <citation type="journal article" date="2019" name="Int. J. Syst. Evol. Microbiol.">
        <title>The Global Catalogue of Microorganisms (GCM) 10K type strain sequencing project: providing services to taxonomists for standard genome sequencing and annotation.</title>
        <authorList>
            <consortium name="The Broad Institute Genomics Platform"/>
            <consortium name="The Broad Institute Genome Sequencing Center for Infectious Disease"/>
            <person name="Wu L."/>
            <person name="Ma J."/>
        </authorList>
    </citation>
    <scope>NUCLEOTIDE SEQUENCE [LARGE SCALE GENOMIC DNA]</scope>
    <source>
        <strain evidence="2 3">JCM 15592</strain>
    </source>
</reference>
<dbReference type="PANTHER" id="PTHR37313:SF4">
    <property type="entry name" value="CONSERVED MEMBRANE PROTEIN-RELATED"/>
    <property type="match status" value="1"/>
</dbReference>
<evidence type="ECO:0000313" key="3">
    <source>
        <dbReference type="Proteomes" id="UP001499938"/>
    </source>
</evidence>
<protein>
    <submittedName>
        <fullName evidence="2">DUF881 domain-containing protein</fullName>
    </submittedName>
</protein>
<dbReference type="Proteomes" id="UP001499938">
    <property type="component" value="Unassembled WGS sequence"/>
</dbReference>
<comment type="similarity">
    <text evidence="1">Belongs to the UPF0749 family.</text>
</comment>
<evidence type="ECO:0000256" key="1">
    <source>
        <dbReference type="ARBA" id="ARBA00009108"/>
    </source>
</evidence>
<dbReference type="InterPro" id="IPR010273">
    <property type="entry name" value="DUF881"/>
</dbReference>
<accession>A0ABN2LKJ4</accession>
<proteinExistence type="inferred from homology"/>
<keyword evidence="3" id="KW-1185">Reference proteome</keyword>
<sequence>MSQQEQATDAPGVKGPRWLMLTRAPSRWSLLVPVVGVLAGVLFTSSSQASRGTDLRSEVQGLPQLIMARQHANADRGRQLAAVQAEIDRLSEAAAPGSSRLKTLGERADALAPVAGTVPVHGETLTVALNDSPMPVDQLPEWATVDDIVVHQQDVQAVVNALWRGGAEAMTIMDQRVIATSAVRCVGNTLILQGRVYSPPFVISAIGDPDALEAALAADPTITRYQEYVAALGLGYAVERTGVKTFPAFTGPLARTAAKAA</sequence>